<dbReference type="InterPro" id="IPR015422">
    <property type="entry name" value="PyrdxlP-dep_Trfase_small"/>
</dbReference>
<dbReference type="AlphaFoldDB" id="A0A3D8QS92"/>
<name>A0A3D8QS92_9EURO</name>
<keyword evidence="3" id="KW-1185">Reference proteome</keyword>
<gene>
    <name evidence="2" type="ORF">DSM5745_09765</name>
</gene>
<feature type="domain" description="Aminotransferase class V" evidence="1">
    <location>
        <begin position="56"/>
        <end position="370"/>
    </location>
</feature>
<dbReference type="InterPro" id="IPR015421">
    <property type="entry name" value="PyrdxlP-dep_Trfase_major"/>
</dbReference>
<dbReference type="Gene3D" id="3.90.1150.10">
    <property type="entry name" value="Aspartate Aminotransferase, domain 1"/>
    <property type="match status" value="1"/>
</dbReference>
<dbReference type="Pfam" id="PF00266">
    <property type="entry name" value="Aminotran_5"/>
    <property type="match status" value="1"/>
</dbReference>
<dbReference type="OrthoDB" id="5978656at2759"/>
<evidence type="ECO:0000313" key="2">
    <source>
        <dbReference type="EMBL" id="RDW64354.1"/>
    </source>
</evidence>
<dbReference type="EMBL" id="PVWQ01000014">
    <property type="protein sequence ID" value="RDW64354.1"/>
    <property type="molecule type" value="Genomic_DNA"/>
</dbReference>
<evidence type="ECO:0000259" key="1">
    <source>
        <dbReference type="Pfam" id="PF00266"/>
    </source>
</evidence>
<dbReference type="InterPro" id="IPR015424">
    <property type="entry name" value="PyrdxlP-dep_Trfase"/>
</dbReference>
<proteinExistence type="predicted"/>
<dbReference type="SUPFAM" id="SSF53383">
    <property type="entry name" value="PLP-dependent transferases"/>
    <property type="match status" value="1"/>
</dbReference>
<reference evidence="2 3" key="1">
    <citation type="journal article" date="2018" name="IMA Fungus">
        <title>IMA Genome-F 9: Draft genome sequence of Annulohypoxylon stygium, Aspergillus mulundensis, Berkeleyomyces basicola (syn. Thielaviopsis basicola), Ceratocystis smalleyi, two Cercospora beticola strains, Coleophoma cylindrospora, Fusarium fracticaudum, Phialophora cf. hyalina, and Morchella septimelata.</title>
        <authorList>
            <person name="Wingfield B.D."/>
            <person name="Bills G.F."/>
            <person name="Dong Y."/>
            <person name="Huang W."/>
            <person name="Nel W.J."/>
            <person name="Swalarsk-Parry B.S."/>
            <person name="Vaghefi N."/>
            <person name="Wilken P.M."/>
            <person name="An Z."/>
            <person name="de Beer Z.W."/>
            <person name="De Vos L."/>
            <person name="Chen L."/>
            <person name="Duong T.A."/>
            <person name="Gao Y."/>
            <person name="Hammerbacher A."/>
            <person name="Kikkert J.R."/>
            <person name="Li Y."/>
            <person name="Li H."/>
            <person name="Li K."/>
            <person name="Li Q."/>
            <person name="Liu X."/>
            <person name="Ma X."/>
            <person name="Naidoo K."/>
            <person name="Pethybridge S.J."/>
            <person name="Sun J."/>
            <person name="Steenkamp E.T."/>
            <person name="van der Nest M.A."/>
            <person name="van Wyk S."/>
            <person name="Wingfield M.J."/>
            <person name="Xiong C."/>
            <person name="Yue Q."/>
            <person name="Zhang X."/>
        </authorList>
    </citation>
    <scope>NUCLEOTIDE SEQUENCE [LARGE SCALE GENOMIC DNA]</scope>
    <source>
        <strain evidence="2 3">DSM 5745</strain>
    </source>
</reference>
<evidence type="ECO:0000313" key="3">
    <source>
        <dbReference type="Proteomes" id="UP000256690"/>
    </source>
</evidence>
<dbReference type="Proteomes" id="UP000256690">
    <property type="component" value="Unassembled WGS sequence"/>
</dbReference>
<dbReference type="PANTHER" id="PTHR43586">
    <property type="entry name" value="CYSTEINE DESULFURASE"/>
    <property type="match status" value="1"/>
</dbReference>
<accession>A0A3D8QS92</accession>
<comment type="caution">
    <text evidence="2">The sequence shown here is derived from an EMBL/GenBank/DDBJ whole genome shotgun (WGS) entry which is preliminary data.</text>
</comment>
<dbReference type="PANTHER" id="PTHR43586:SF15">
    <property type="entry name" value="BLR3095 PROTEIN"/>
    <property type="match status" value="1"/>
</dbReference>
<protein>
    <recommendedName>
        <fullName evidence="1">Aminotransferase class V domain-containing protein</fullName>
    </recommendedName>
</protein>
<dbReference type="RefSeq" id="XP_026599513.1">
    <property type="nucleotide sequence ID" value="XM_026751781.1"/>
</dbReference>
<sequence length="384" mass="42315">MADKPLFSLDAFCSTPGITHVCAAGESLPLNSHNAAFAKYMQDKAAGHIGPRFKSQQLDHVRVVISQEWKATSINEIGFAPSVADGVSMVVESLHWEEGDNVVVDADDFPSLIAPFKIRSQAHQTRGGVAVPEVRFANADALDSVVNPNTRVIAVSYVSYLTSARVDLSYYRRVADKVGAILIVDYSQAAGYAPIDAPIADFAFSCCHKWLLSSTGVAIAYWSQTRQPDWRPSTAGWHSLDPLPTTRAQWEAQAISLRDDALVFTRGNPSHLPIYILRESLDFLAQWDAAQIEKHVQILTTSLLEALEREGVPSSTPREKRNHGSSVTVHCKGAAEIVAEMRAAGVYAWNGNGRVRFSFHGYNCQADVERIMDVFPVLWRQYNA</sequence>
<dbReference type="Gene3D" id="3.40.640.10">
    <property type="entry name" value="Type I PLP-dependent aspartate aminotransferase-like (Major domain)"/>
    <property type="match status" value="1"/>
</dbReference>
<dbReference type="GeneID" id="38120135"/>
<organism evidence="2 3">
    <name type="scientific">Aspergillus mulundensis</name>
    <dbReference type="NCBI Taxonomy" id="1810919"/>
    <lineage>
        <taxon>Eukaryota</taxon>
        <taxon>Fungi</taxon>
        <taxon>Dikarya</taxon>
        <taxon>Ascomycota</taxon>
        <taxon>Pezizomycotina</taxon>
        <taxon>Eurotiomycetes</taxon>
        <taxon>Eurotiomycetidae</taxon>
        <taxon>Eurotiales</taxon>
        <taxon>Aspergillaceae</taxon>
        <taxon>Aspergillus</taxon>
        <taxon>Aspergillus subgen. Nidulantes</taxon>
    </lineage>
</organism>
<dbReference type="InterPro" id="IPR000192">
    <property type="entry name" value="Aminotrans_V_dom"/>
</dbReference>
<dbReference type="STRING" id="1810919.A0A3D8QS92"/>